<evidence type="ECO:0000313" key="1">
    <source>
        <dbReference type="EMBL" id="KZT64771.1"/>
    </source>
</evidence>
<sequence length="149" mass="16543">MLLPESSTSRWDATKPLCSVNAASPQPEHAVLWLLLKMILGQLPTAREPARSCRRTSPRTSVTSFTMFSFAPTCLRHQQSAVPMCQMQFADPGRPTSTQGNAWNDTVCQATPNAFLNVHWLFTVGNDIYAPIGCQRRQSCESGDCLLER</sequence>
<protein>
    <submittedName>
        <fullName evidence="1">Uncharacterized protein</fullName>
    </submittedName>
</protein>
<organism evidence="1 2">
    <name type="scientific">Daedalea quercina L-15889</name>
    <dbReference type="NCBI Taxonomy" id="1314783"/>
    <lineage>
        <taxon>Eukaryota</taxon>
        <taxon>Fungi</taxon>
        <taxon>Dikarya</taxon>
        <taxon>Basidiomycota</taxon>
        <taxon>Agaricomycotina</taxon>
        <taxon>Agaricomycetes</taxon>
        <taxon>Polyporales</taxon>
        <taxon>Fomitopsis</taxon>
    </lineage>
</organism>
<keyword evidence="2" id="KW-1185">Reference proteome</keyword>
<dbReference type="AlphaFoldDB" id="A0A165LRQ7"/>
<name>A0A165LRQ7_9APHY</name>
<dbReference type="Proteomes" id="UP000076727">
    <property type="component" value="Unassembled WGS sequence"/>
</dbReference>
<gene>
    <name evidence="1" type="ORF">DAEQUDRAFT_583055</name>
</gene>
<proteinExistence type="predicted"/>
<accession>A0A165LRQ7</accession>
<reference evidence="1 2" key="1">
    <citation type="journal article" date="2016" name="Mol. Biol. Evol.">
        <title>Comparative Genomics of Early-Diverging Mushroom-Forming Fungi Provides Insights into the Origins of Lignocellulose Decay Capabilities.</title>
        <authorList>
            <person name="Nagy L.G."/>
            <person name="Riley R."/>
            <person name="Tritt A."/>
            <person name="Adam C."/>
            <person name="Daum C."/>
            <person name="Floudas D."/>
            <person name="Sun H."/>
            <person name="Yadav J.S."/>
            <person name="Pangilinan J."/>
            <person name="Larsson K.H."/>
            <person name="Matsuura K."/>
            <person name="Barry K."/>
            <person name="Labutti K."/>
            <person name="Kuo R."/>
            <person name="Ohm R.A."/>
            <person name="Bhattacharya S.S."/>
            <person name="Shirouzu T."/>
            <person name="Yoshinaga Y."/>
            <person name="Martin F.M."/>
            <person name="Grigoriev I.V."/>
            <person name="Hibbett D.S."/>
        </authorList>
    </citation>
    <scope>NUCLEOTIDE SEQUENCE [LARGE SCALE GENOMIC DNA]</scope>
    <source>
        <strain evidence="1 2">L-15889</strain>
    </source>
</reference>
<evidence type="ECO:0000313" key="2">
    <source>
        <dbReference type="Proteomes" id="UP000076727"/>
    </source>
</evidence>
<dbReference type="EMBL" id="KV429119">
    <property type="protein sequence ID" value="KZT64771.1"/>
    <property type="molecule type" value="Genomic_DNA"/>
</dbReference>